<evidence type="ECO:0000256" key="1">
    <source>
        <dbReference type="SAM" id="MobiDB-lite"/>
    </source>
</evidence>
<keyword evidence="4" id="KW-1185">Reference proteome</keyword>
<feature type="region of interest" description="Disordered" evidence="1">
    <location>
        <begin position="192"/>
        <end position="212"/>
    </location>
</feature>
<dbReference type="SUPFAM" id="SSF103473">
    <property type="entry name" value="MFS general substrate transporter"/>
    <property type="match status" value="1"/>
</dbReference>
<dbReference type="Pfam" id="PF07690">
    <property type="entry name" value="MFS_1"/>
    <property type="match status" value="1"/>
</dbReference>
<organism evidence="3 4">
    <name type="scientific">Stichopus japonicus</name>
    <name type="common">Sea cucumber</name>
    <dbReference type="NCBI Taxonomy" id="307972"/>
    <lineage>
        <taxon>Eukaryota</taxon>
        <taxon>Metazoa</taxon>
        <taxon>Echinodermata</taxon>
        <taxon>Eleutherozoa</taxon>
        <taxon>Echinozoa</taxon>
        <taxon>Holothuroidea</taxon>
        <taxon>Aspidochirotacea</taxon>
        <taxon>Aspidochirotida</taxon>
        <taxon>Stichopodidae</taxon>
        <taxon>Apostichopus</taxon>
    </lineage>
</organism>
<dbReference type="InterPro" id="IPR050327">
    <property type="entry name" value="Proton-linked_MCT"/>
</dbReference>
<evidence type="ECO:0000313" key="3">
    <source>
        <dbReference type="EMBL" id="PIK38494.1"/>
    </source>
</evidence>
<feature type="transmembrane region" description="Helical" evidence="2">
    <location>
        <begin position="163"/>
        <end position="185"/>
    </location>
</feature>
<keyword evidence="2" id="KW-0472">Membrane</keyword>
<dbReference type="InterPro" id="IPR036259">
    <property type="entry name" value="MFS_trans_sf"/>
</dbReference>
<keyword evidence="2" id="KW-1133">Transmembrane helix</keyword>
<feature type="transmembrane region" description="Helical" evidence="2">
    <location>
        <begin position="12"/>
        <end position="33"/>
    </location>
</feature>
<dbReference type="InterPro" id="IPR011701">
    <property type="entry name" value="MFS"/>
</dbReference>
<dbReference type="Proteomes" id="UP000230750">
    <property type="component" value="Unassembled WGS sequence"/>
</dbReference>
<dbReference type="PANTHER" id="PTHR11360">
    <property type="entry name" value="MONOCARBOXYLATE TRANSPORTER"/>
    <property type="match status" value="1"/>
</dbReference>
<proteinExistence type="predicted"/>
<comment type="caution">
    <text evidence="3">The sequence shown here is derived from an EMBL/GenBank/DDBJ whole genome shotgun (WGS) entry which is preliminary data.</text>
</comment>
<evidence type="ECO:0000256" key="2">
    <source>
        <dbReference type="SAM" id="Phobius"/>
    </source>
</evidence>
<feature type="transmembrane region" description="Helical" evidence="2">
    <location>
        <begin position="239"/>
        <end position="262"/>
    </location>
</feature>
<feature type="transmembrane region" description="Helical" evidence="2">
    <location>
        <begin position="45"/>
        <end position="66"/>
    </location>
</feature>
<dbReference type="PANTHER" id="PTHR11360:SF303">
    <property type="entry name" value="MAJOR FACILITATOR SUPERFAMILY (MFS) PROFILE DOMAIN-CONTAINING PROTEIN"/>
    <property type="match status" value="1"/>
</dbReference>
<dbReference type="EMBL" id="MRZV01001352">
    <property type="protein sequence ID" value="PIK38494.1"/>
    <property type="molecule type" value="Genomic_DNA"/>
</dbReference>
<gene>
    <name evidence="3" type="ORF">BSL78_24667</name>
</gene>
<sequence length="295" mass="31877">MATSSQIEKFKISAAMTIRLFFYLGSMKSLSVILNDTVSQTRGSIPLVALSFSILQGVAYVAAPPVIRLMKVVSSRTIVVVGGFLVGAGFICEAFLVSNLWTLYISTIISGVGFGLNNIPLYIAISDSFGDSFGTVMSVTGFFANIGIAVVPPLLEYWREKYGLVGALTLFGAFMWNQILSGVLIQSKANTEHSNDDNYNPIRDEEGDDILPSQPEESATAAKNSGGIYQAIVSHPTMLCLYAAQFFHMCVFTSWSIFLLPYGVEKGYEQGDAVLLSTFGGSGILLGRAVIMFVF</sequence>
<dbReference type="OrthoDB" id="6499973at2759"/>
<reference evidence="3 4" key="1">
    <citation type="journal article" date="2017" name="PLoS Biol.">
        <title>The sea cucumber genome provides insights into morphological evolution and visceral regeneration.</title>
        <authorList>
            <person name="Zhang X."/>
            <person name="Sun L."/>
            <person name="Yuan J."/>
            <person name="Sun Y."/>
            <person name="Gao Y."/>
            <person name="Zhang L."/>
            <person name="Li S."/>
            <person name="Dai H."/>
            <person name="Hamel J.F."/>
            <person name="Liu C."/>
            <person name="Yu Y."/>
            <person name="Liu S."/>
            <person name="Lin W."/>
            <person name="Guo K."/>
            <person name="Jin S."/>
            <person name="Xu P."/>
            <person name="Storey K.B."/>
            <person name="Huan P."/>
            <person name="Zhang T."/>
            <person name="Zhou Y."/>
            <person name="Zhang J."/>
            <person name="Lin C."/>
            <person name="Li X."/>
            <person name="Xing L."/>
            <person name="Huo D."/>
            <person name="Sun M."/>
            <person name="Wang L."/>
            <person name="Mercier A."/>
            <person name="Li F."/>
            <person name="Yang H."/>
            <person name="Xiang J."/>
        </authorList>
    </citation>
    <scope>NUCLEOTIDE SEQUENCE [LARGE SCALE GENOMIC DNA]</scope>
    <source>
        <strain evidence="3">Shaxun</strain>
        <tissue evidence="3">Muscle</tissue>
    </source>
</reference>
<dbReference type="AlphaFoldDB" id="A0A2G8JRU7"/>
<feature type="transmembrane region" description="Helical" evidence="2">
    <location>
        <begin position="132"/>
        <end position="151"/>
    </location>
</feature>
<accession>A0A2G8JRU7</accession>
<evidence type="ECO:0000313" key="4">
    <source>
        <dbReference type="Proteomes" id="UP000230750"/>
    </source>
</evidence>
<feature type="transmembrane region" description="Helical" evidence="2">
    <location>
        <begin position="78"/>
        <end position="97"/>
    </location>
</feature>
<feature type="transmembrane region" description="Helical" evidence="2">
    <location>
        <begin position="103"/>
        <end position="125"/>
    </location>
</feature>
<protein>
    <submittedName>
        <fullName evidence="3">Putative monocarboxylate transporter 3-like</fullName>
    </submittedName>
</protein>
<dbReference type="Gene3D" id="1.20.1250.20">
    <property type="entry name" value="MFS general substrate transporter like domains"/>
    <property type="match status" value="1"/>
</dbReference>
<feature type="transmembrane region" description="Helical" evidence="2">
    <location>
        <begin position="274"/>
        <end position="294"/>
    </location>
</feature>
<keyword evidence="2" id="KW-0812">Transmembrane</keyword>
<name>A0A2G8JRU7_STIJA</name>
<dbReference type="GO" id="GO:0008028">
    <property type="term" value="F:monocarboxylic acid transmembrane transporter activity"/>
    <property type="evidence" value="ECO:0007669"/>
    <property type="project" value="TreeGrafter"/>
</dbReference>